<dbReference type="EMBL" id="JAGPNK010000008">
    <property type="protein sequence ID" value="KAH7316508.1"/>
    <property type="molecule type" value="Genomic_DNA"/>
</dbReference>
<evidence type="ECO:0000313" key="3">
    <source>
        <dbReference type="Proteomes" id="UP000813444"/>
    </source>
</evidence>
<name>A0A8K0SPM1_9HYPO</name>
<feature type="compositionally biased region" description="Basic residues" evidence="1">
    <location>
        <begin position="185"/>
        <end position="201"/>
    </location>
</feature>
<organism evidence="2 3">
    <name type="scientific">Stachybotrys elegans</name>
    <dbReference type="NCBI Taxonomy" id="80388"/>
    <lineage>
        <taxon>Eukaryota</taxon>
        <taxon>Fungi</taxon>
        <taxon>Dikarya</taxon>
        <taxon>Ascomycota</taxon>
        <taxon>Pezizomycotina</taxon>
        <taxon>Sordariomycetes</taxon>
        <taxon>Hypocreomycetidae</taxon>
        <taxon>Hypocreales</taxon>
        <taxon>Stachybotryaceae</taxon>
        <taxon>Stachybotrys</taxon>
    </lineage>
</organism>
<protein>
    <submittedName>
        <fullName evidence="2">Uncharacterized protein</fullName>
    </submittedName>
</protein>
<dbReference type="AlphaFoldDB" id="A0A8K0SPM1"/>
<proteinExistence type="predicted"/>
<accession>A0A8K0SPM1</accession>
<dbReference type="Proteomes" id="UP000813444">
    <property type="component" value="Unassembled WGS sequence"/>
</dbReference>
<evidence type="ECO:0000313" key="2">
    <source>
        <dbReference type="EMBL" id="KAH7316508.1"/>
    </source>
</evidence>
<feature type="region of interest" description="Disordered" evidence="1">
    <location>
        <begin position="152"/>
        <end position="201"/>
    </location>
</feature>
<comment type="caution">
    <text evidence="2">The sequence shown here is derived from an EMBL/GenBank/DDBJ whole genome shotgun (WGS) entry which is preliminary data.</text>
</comment>
<keyword evidence="3" id="KW-1185">Reference proteome</keyword>
<reference evidence="2" key="1">
    <citation type="journal article" date="2021" name="Nat. Commun.">
        <title>Genetic determinants of endophytism in the Arabidopsis root mycobiome.</title>
        <authorList>
            <person name="Mesny F."/>
            <person name="Miyauchi S."/>
            <person name="Thiergart T."/>
            <person name="Pickel B."/>
            <person name="Atanasova L."/>
            <person name="Karlsson M."/>
            <person name="Huettel B."/>
            <person name="Barry K.W."/>
            <person name="Haridas S."/>
            <person name="Chen C."/>
            <person name="Bauer D."/>
            <person name="Andreopoulos W."/>
            <person name="Pangilinan J."/>
            <person name="LaButti K."/>
            <person name="Riley R."/>
            <person name="Lipzen A."/>
            <person name="Clum A."/>
            <person name="Drula E."/>
            <person name="Henrissat B."/>
            <person name="Kohler A."/>
            <person name="Grigoriev I.V."/>
            <person name="Martin F.M."/>
            <person name="Hacquard S."/>
        </authorList>
    </citation>
    <scope>NUCLEOTIDE SEQUENCE</scope>
    <source>
        <strain evidence="2">MPI-CAGE-CH-0235</strain>
    </source>
</reference>
<sequence>MRRDPSPVPYPPHCCSTWETRKSVRDVLSFRTLHTTSPKTRAVRSRYRILIPSGMVRPASGLTGAFLLSTPVHLPTSTPTARYLRRLRTKYPAAQRSQSKYIRMRYEWGIMMGLPCLTRRALWPLVRAHHLLLLDGVRCKELQQANEHNTIEVTPHTHQHHKHTPLPLHKEAHTPRATPIPLNTRRQRRTTQPFRLHRPRS</sequence>
<evidence type="ECO:0000256" key="1">
    <source>
        <dbReference type="SAM" id="MobiDB-lite"/>
    </source>
</evidence>
<gene>
    <name evidence="2" type="ORF">B0I35DRAFT_255699</name>
</gene>